<feature type="chain" id="PRO_5045223393" evidence="4">
    <location>
        <begin position="23"/>
        <end position="682"/>
    </location>
</feature>
<comment type="similarity">
    <text evidence="1">Belongs to the glycosyl hydrolase 20 family.</text>
</comment>
<reference evidence="7 8" key="1">
    <citation type="journal article" date="2013" name="Int. J. Syst. Evol. Microbiol.">
        <title>Marinoscillum luteum sp. nov., isolated from marine sediment.</title>
        <authorList>
            <person name="Cha I.T."/>
            <person name="Park S.J."/>
            <person name="Kim S.J."/>
            <person name="Kim J.G."/>
            <person name="Jung M.Y."/>
            <person name="Shin K.S."/>
            <person name="Kwon K.K."/>
            <person name="Yang S.H."/>
            <person name="Seo Y.S."/>
            <person name="Rhee S.K."/>
        </authorList>
    </citation>
    <scope>NUCLEOTIDE SEQUENCE [LARGE SCALE GENOMIC DNA]</scope>
    <source>
        <strain evidence="7 8">KCTC 23939</strain>
    </source>
</reference>
<feature type="domain" description="Beta-hexosaminidase bacterial type N-terminal" evidence="6">
    <location>
        <begin position="28"/>
        <end position="158"/>
    </location>
</feature>
<dbReference type="SUPFAM" id="SSF55545">
    <property type="entry name" value="beta-N-acetylhexosaminidase-like domain"/>
    <property type="match status" value="1"/>
</dbReference>
<evidence type="ECO:0000256" key="3">
    <source>
        <dbReference type="ARBA" id="ARBA00023295"/>
    </source>
</evidence>
<dbReference type="InterPro" id="IPR015882">
    <property type="entry name" value="HEX_bac_N"/>
</dbReference>
<dbReference type="PANTHER" id="PTHR22600">
    <property type="entry name" value="BETA-HEXOSAMINIDASE"/>
    <property type="match status" value="1"/>
</dbReference>
<evidence type="ECO:0000256" key="1">
    <source>
        <dbReference type="ARBA" id="ARBA00006285"/>
    </source>
</evidence>
<dbReference type="Pfam" id="PF00728">
    <property type="entry name" value="Glyco_hydro_20"/>
    <property type="match status" value="1"/>
</dbReference>
<comment type="caution">
    <text evidence="7">The sequence shown here is derived from an EMBL/GenBank/DDBJ whole genome shotgun (WGS) entry which is preliminary data.</text>
</comment>
<dbReference type="InterPro" id="IPR025705">
    <property type="entry name" value="Beta_hexosaminidase_sua/sub"/>
</dbReference>
<dbReference type="Gene3D" id="3.30.379.10">
    <property type="entry name" value="Chitobiase/beta-hexosaminidase domain 2-like"/>
    <property type="match status" value="1"/>
</dbReference>
<keyword evidence="2" id="KW-0378">Hydrolase</keyword>
<dbReference type="Proteomes" id="UP001610063">
    <property type="component" value="Unassembled WGS sequence"/>
</dbReference>
<sequence>MKRFFQYQLTLLFLLFGLSLSAQETALNLMPVPEQIETGEGQFVITKRFSISLTGDYHERLAHEATRFLRRLDQKTALFFDQHKVSGERTNASLTITVERPGEIRLHEEESYQLRVGTESIEISAQTDIGAIRGLETLLQLTGATNGQSTFPVLTINDSPRFHWRGLMLDVARHFMPMDVLYRNLDAMAAVKLNVLHLHLVDDQGFRFPTKAFPELLELSSDGQYYTREDLDDIIAYAHQRGIRVIPEIDVPGHATAILVAFPELGSKDTTYTLERYSGIFDPTLDPTNDAVYDFLDQLFAEVAEVFPDPYFHIGGDENLGRHWNENKDIQAFMKANNLATNHDLQTYFNIRVQKILNKYGKHTMGWDEIMTPEMPKSAIIHSWRGNWEGLVAKQTLYDAARAGYETVLSNGYYLDLMMPASQHYLVDPAPADMDLTPAERSRILGGEMCMWSELVVPETIDSRLWPRAAAVAERLWSPEEVQDVQDMYRRLAIISLQLEQLGLKHISSRNVILRKLAKSKDIEPLKVLVEVVEPMKGYTRNTNGTLYTTFSPFMLWADAATADATVARVFNEDVERYLSGSLEANQLRTQLDLWSKNHKKVLPIINRSPALLEIESLSENFSRLAVIGLEAIGLIESGGKPSSGWVTQCQQVLEEARESGGRTELQVISGIAMLVDELKGL</sequence>
<evidence type="ECO:0000259" key="5">
    <source>
        <dbReference type="Pfam" id="PF00728"/>
    </source>
</evidence>
<keyword evidence="3" id="KW-0326">Glycosidase</keyword>
<feature type="domain" description="Glycoside hydrolase family 20 catalytic" evidence="5">
    <location>
        <begin position="162"/>
        <end position="479"/>
    </location>
</feature>
<gene>
    <name evidence="7" type="ORF">ACHKAR_13970</name>
</gene>
<dbReference type="EMBL" id="JBIPKE010000018">
    <property type="protein sequence ID" value="MFH6984556.1"/>
    <property type="molecule type" value="Genomic_DNA"/>
</dbReference>
<evidence type="ECO:0000259" key="6">
    <source>
        <dbReference type="Pfam" id="PF02838"/>
    </source>
</evidence>
<dbReference type="InterPro" id="IPR015883">
    <property type="entry name" value="Glyco_hydro_20_cat"/>
</dbReference>
<dbReference type="Gene3D" id="3.20.20.80">
    <property type="entry name" value="Glycosidases"/>
    <property type="match status" value="1"/>
</dbReference>
<proteinExistence type="inferred from homology"/>
<evidence type="ECO:0000256" key="2">
    <source>
        <dbReference type="ARBA" id="ARBA00022801"/>
    </source>
</evidence>
<keyword evidence="8" id="KW-1185">Reference proteome</keyword>
<organism evidence="7 8">
    <name type="scientific">Marinoscillum luteum</name>
    <dbReference type="NCBI Taxonomy" id="861051"/>
    <lineage>
        <taxon>Bacteria</taxon>
        <taxon>Pseudomonadati</taxon>
        <taxon>Bacteroidota</taxon>
        <taxon>Cytophagia</taxon>
        <taxon>Cytophagales</taxon>
        <taxon>Reichenbachiellaceae</taxon>
        <taxon>Marinoscillum</taxon>
    </lineage>
</organism>
<dbReference type="Pfam" id="PF02838">
    <property type="entry name" value="Glyco_hydro_20b"/>
    <property type="match status" value="1"/>
</dbReference>
<dbReference type="PANTHER" id="PTHR22600:SF21">
    <property type="entry name" value="BETA-HEXOSAMINIDASE A"/>
    <property type="match status" value="1"/>
</dbReference>
<evidence type="ECO:0000313" key="8">
    <source>
        <dbReference type="Proteomes" id="UP001610063"/>
    </source>
</evidence>
<dbReference type="InterPro" id="IPR029018">
    <property type="entry name" value="Hex-like_dom2"/>
</dbReference>
<keyword evidence="4" id="KW-0732">Signal</keyword>
<dbReference type="PRINTS" id="PR00738">
    <property type="entry name" value="GLHYDRLASE20"/>
</dbReference>
<dbReference type="InterPro" id="IPR017853">
    <property type="entry name" value="GH"/>
</dbReference>
<evidence type="ECO:0000313" key="7">
    <source>
        <dbReference type="EMBL" id="MFH6984556.1"/>
    </source>
</evidence>
<name>A0ABW7NA91_9BACT</name>
<protein>
    <submittedName>
        <fullName evidence="7">Beta-N-acetylhexosaminidase</fullName>
    </submittedName>
</protein>
<evidence type="ECO:0000256" key="4">
    <source>
        <dbReference type="SAM" id="SignalP"/>
    </source>
</evidence>
<feature type="signal peptide" evidence="4">
    <location>
        <begin position="1"/>
        <end position="22"/>
    </location>
</feature>
<accession>A0ABW7NA91</accession>
<dbReference type="SUPFAM" id="SSF51445">
    <property type="entry name" value="(Trans)glycosidases"/>
    <property type="match status" value="1"/>
</dbReference>